<sequence length="285" mass="30686">MKLFFLLEILDKITSNSLLLPSAGVGVVGQLDGRPPDVVDQVGSIRVLERSRSPVDLVDKCNPKKLKGKVMSGDLGSEACDMETDGVQEPRFVEHVSPVAEDQGQGIVDKNSASRDGTKEPSGASQPKKGVSYAQVVASGLNRDEWFADEQSLNTGDVIVLDEDCVVSEEGDFPTIRFSERVHAQGLRLLQKGLVKNNAYKQLNPDRRSKNGGSGVVADKQVVVIDLDSDQSLGADKRGSTKLHGVRGIEEDDPGDGRGLRLVDDMEGLHDAIDDGISVRIDKSL</sequence>
<dbReference type="EMBL" id="JBBPBN010000026">
    <property type="protein sequence ID" value="KAK9008254.1"/>
    <property type="molecule type" value="Genomic_DNA"/>
</dbReference>
<evidence type="ECO:0000313" key="2">
    <source>
        <dbReference type="EMBL" id="KAK9008254.1"/>
    </source>
</evidence>
<name>A0ABR2R5U6_9ROSI</name>
<reference evidence="2 3" key="1">
    <citation type="journal article" date="2024" name="G3 (Bethesda)">
        <title>Genome assembly of Hibiscus sabdariffa L. provides insights into metabolisms of medicinal natural products.</title>
        <authorList>
            <person name="Kim T."/>
        </authorList>
    </citation>
    <scope>NUCLEOTIDE SEQUENCE [LARGE SCALE GENOMIC DNA]</scope>
    <source>
        <strain evidence="2">TK-2024</strain>
        <tissue evidence="2">Old leaves</tissue>
    </source>
</reference>
<evidence type="ECO:0000313" key="3">
    <source>
        <dbReference type="Proteomes" id="UP001396334"/>
    </source>
</evidence>
<comment type="caution">
    <text evidence="2">The sequence shown here is derived from an EMBL/GenBank/DDBJ whole genome shotgun (WGS) entry which is preliminary data.</text>
</comment>
<gene>
    <name evidence="2" type="ORF">V6N11_075156</name>
</gene>
<feature type="region of interest" description="Disordered" evidence="1">
    <location>
        <begin position="98"/>
        <end position="131"/>
    </location>
</feature>
<protein>
    <submittedName>
        <fullName evidence="2">Uncharacterized protein</fullName>
    </submittedName>
</protein>
<keyword evidence="3" id="KW-1185">Reference proteome</keyword>
<accession>A0ABR2R5U6</accession>
<evidence type="ECO:0000256" key="1">
    <source>
        <dbReference type="SAM" id="MobiDB-lite"/>
    </source>
</evidence>
<organism evidence="2 3">
    <name type="scientific">Hibiscus sabdariffa</name>
    <name type="common">roselle</name>
    <dbReference type="NCBI Taxonomy" id="183260"/>
    <lineage>
        <taxon>Eukaryota</taxon>
        <taxon>Viridiplantae</taxon>
        <taxon>Streptophyta</taxon>
        <taxon>Embryophyta</taxon>
        <taxon>Tracheophyta</taxon>
        <taxon>Spermatophyta</taxon>
        <taxon>Magnoliopsida</taxon>
        <taxon>eudicotyledons</taxon>
        <taxon>Gunneridae</taxon>
        <taxon>Pentapetalae</taxon>
        <taxon>rosids</taxon>
        <taxon>malvids</taxon>
        <taxon>Malvales</taxon>
        <taxon>Malvaceae</taxon>
        <taxon>Malvoideae</taxon>
        <taxon>Hibiscus</taxon>
    </lineage>
</organism>
<proteinExistence type="predicted"/>
<dbReference type="Proteomes" id="UP001396334">
    <property type="component" value="Unassembled WGS sequence"/>
</dbReference>